<dbReference type="EMBL" id="DVLU01000007">
    <property type="protein sequence ID" value="HIT84482.1"/>
    <property type="molecule type" value="Genomic_DNA"/>
</dbReference>
<evidence type="ECO:0000313" key="1">
    <source>
        <dbReference type="EMBL" id="HIT84482.1"/>
    </source>
</evidence>
<dbReference type="Proteomes" id="UP000824165">
    <property type="component" value="Unassembled WGS sequence"/>
</dbReference>
<protein>
    <recommendedName>
        <fullName evidence="3">Sporulation protein YqfC</fullName>
    </recommendedName>
</protein>
<dbReference type="InterPro" id="IPR022476">
    <property type="entry name" value="Spore_YabP/YqfC"/>
</dbReference>
<evidence type="ECO:0000313" key="2">
    <source>
        <dbReference type="Proteomes" id="UP000824165"/>
    </source>
</evidence>
<comment type="caution">
    <text evidence="1">The sequence shown here is derived from an EMBL/GenBank/DDBJ whole genome shotgun (WGS) entry which is preliminary data.</text>
</comment>
<dbReference type="Pfam" id="PF07873">
    <property type="entry name" value="YabP"/>
    <property type="match status" value="1"/>
</dbReference>
<dbReference type="AlphaFoldDB" id="A0A9D1KQE5"/>
<name>A0A9D1KQE5_9FIRM</name>
<evidence type="ECO:0008006" key="3">
    <source>
        <dbReference type="Google" id="ProtNLM"/>
    </source>
</evidence>
<organism evidence="1 2">
    <name type="scientific">Candidatus Ornithomonoglobus intestinigallinarum</name>
    <dbReference type="NCBI Taxonomy" id="2840894"/>
    <lineage>
        <taxon>Bacteria</taxon>
        <taxon>Bacillati</taxon>
        <taxon>Bacillota</taxon>
        <taxon>Clostridia</taxon>
        <taxon>Candidatus Ornithomonoglobus</taxon>
    </lineage>
</organism>
<gene>
    <name evidence="1" type="ORF">IAA60_01115</name>
</gene>
<sequence>MKSIRETAGDAFGIPKDISLNMPRITVSADAELYMENYGSLLSFSDTSMTVGGRRFTVTVSGAGLEIKSIRRDDLTLIGKILHIEYKFN</sequence>
<accession>A0A9D1KQE5</accession>
<reference evidence="1" key="2">
    <citation type="journal article" date="2021" name="PeerJ">
        <title>Extensive microbial diversity within the chicken gut microbiome revealed by metagenomics and culture.</title>
        <authorList>
            <person name="Gilroy R."/>
            <person name="Ravi A."/>
            <person name="Getino M."/>
            <person name="Pursley I."/>
            <person name="Horton D.L."/>
            <person name="Alikhan N.F."/>
            <person name="Baker D."/>
            <person name="Gharbi K."/>
            <person name="Hall N."/>
            <person name="Watson M."/>
            <person name="Adriaenssens E.M."/>
            <person name="Foster-Nyarko E."/>
            <person name="Jarju S."/>
            <person name="Secka A."/>
            <person name="Antonio M."/>
            <person name="Oren A."/>
            <person name="Chaudhuri R.R."/>
            <person name="La Ragione R."/>
            <person name="Hildebrand F."/>
            <person name="Pallen M.J."/>
        </authorList>
    </citation>
    <scope>NUCLEOTIDE SEQUENCE</scope>
    <source>
        <strain evidence="1">CHK181-108</strain>
    </source>
</reference>
<reference evidence="1" key="1">
    <citation type="submission" date="2020-10" db="EMBL/GenBank/DDBJ databases">
        <authorList>
            <person name="Gilroy R."/>
        </authorList>
    </citation>
    <scope>NUCLEOTIDE SEQUENCE</scope>
    <source>
        <strain evidence="1">CHK181-108</strain>
    </source>
</reference>
<proteinExistence type="predicted"/>